<evidence type="ECO:0000256" key="2">
    <source>
        <dbReference type="ARBA" id="ARBA00023125"/>
    </source>
</evidence>
<accession>A0A1T4JLE1</accession>
<keyword evidence="1" id="KW-0805">Transcription regulation</keyword>
<dbReference type="AlphaFoldDB" id="A0A1T4JLE1"/>
<dbReference type="Gene3D" id="1.10.10.60">
    <property type="entry name" value="Homeodomain-like"/>
    <property type="match status" value="2"/>
</dbReference>
<evidence type="ECO:0000313" key="5">
    <source>
        <dbReference type="EMBL" id="SJZ30948.1"/>
    </source>
</evidence>
<reference evidence="6" key="1">
    <citation type="submission" date="2017-02" db="EMBL/GenBank/DDBJ databases">
        <authorList>
            <person name="Varghese N."/>
            <person name="Submissions S."/>
        </authorList>
    </citation>
    <scope>NUCLEOTIDE SEQUENCE [LARGE SCALE GENOMIC DNA]</scope>
    <source>
        <strain evidence="6">DSM 15739</strain>
    </source>
</reference>
<dbReference type="SMART" id="SM00342">
    <property type="entry name" value="HTH_ARAC"/>
    <property type="match status" value="1"/>
</dbReference>
<dbReference type="PROSITE" id="PS01124">
    <property type="entry name" value="HTH_ARAC_FAMILY_2"/>
    <property type="match status" value="1"/>
</dbReference>
<dbReference type="PANTHER" id="PTHR43280:SF30">
    <property type="entry name" value="MMSAB OPERON REGULATORY PROTEIN"/>
    <property type="match status" value="1"/>
</dbReference>
<dbReference type="InterPro" id="IPR018062">
    <property type="entry name" value="HTH_AraC-typ_CS"/>
</dbReference>
<evidence type="ECO:0000259" key="4">
    <source>
        <dbReference type="PROSITE" id="PS01124"/>
    </source>
</evidence>
<dbReference type="InterPro" id="IPR020449">
    <property type="entry name" value="Tscrpt_reg_AraC-type_HTH"/>
</dbReference>
<organism evidence="5 6">
    <name type="scientific">Globicatella sulfidifaciens DSM 15739</name>
    <dbReference type="NCBI Taxonomy" id="1121925"/>
    <lineage>
        <taxon>Bacteria</taxon>
        <taxon>Bacillati</taxon>
        <taxon>Bacillota</taxon>
        <taxon>Bacilli</taxon>
        <taxon>Lactobacillales</taxon>
        <taxon>Aerococcaceae</taxon>
        <taxon>Globicatella</taxon>
    </lineage>
</organism>
<keyword evidence="2 5" id="KW-0238">DNA-binding</keyword>
<keyword evidence="3" id="KW-0804">Transcription</keyword>
<evidence type="ECO:0000256" key="1">
    <source>
        <dbReference type="ARBA" id="ARBA00023015"/>
    </source>
</evidence>
<dbReference type="InterPro" id="IPR037923">
    <property type="entry name" value="HTH-like"/>
</dbReference>
<sequence length="290" mass="33862">MLNKKIEGSRLVYYELHQGSVDLMMDFCGYEKCSPKYGFVPAIRDNYVLHYIEEGKGQFIYNGKTYHLQAGDLFLLKENELLYYEADINEPWSYYWLGLSGTKVADYFKLSTLMQEGYAIAKDFEATQLIGETIKFIVTQNITKDYYSIETLQILSKIYEVLYLIAHQFPLKEASKQKSTHQLYFEARTIMDKQYGNETLNVNYIAELLGVNRSYLSTIFKEHEQMTPKDYLTKVRMNRAKQLLESSDLTVKIVALSVGYTDPLYFSKSFKKYYGYNPSEVEKVTQNTEI</sequence>
<dbReference type="OrthoDB" id="9813413at2"/>
<dbReference type="SUPFAM" id="SSF46689">
    <property type="entry name" value="Homeodomain-like"/>
    <property type="match status" value="2"/>
</dbReference>
<feature type="domain" description="HTH araC/xylS-type" evidence="4">
    <location>
        <begin position="185"/>
        <end position="284"/>
    </location>
</feature>
<keyword evidence="6" id="KW-1185">Reference proteome</keyword>
<dbReference type="Pfam" id="PF12833">
    <property type="entry name" value="HTH_18"/>
    <property type="match status" value="1"/>
</dbReference>
<dbReference type="RefSeq" id="WP_159443812.1">
    <property type="nucleotide sequence ID" value="NZ_FUWO01000001.1"/>
</dbReference>
<dbReference type="Pfam" id="PF02311">
    <property type="entry name" value="AraC_binding"/>
    <property type="match status" value="1"/>
</dbReference>
<dbReference type="SUPFAM" id="SSF51215">
    <property type="entry name" value="Regulatory protein AraC"/>
    <property type="match status" value="1"/>
</dbReference>
<name>A0A1T4JLE1_9LACT</name>
<dbReference type="CDD" id="cd06986">
    <property type="entry name" value="cupin_MmsR-like_N"/>
    <property type="match status" value="1"/>
</dbReference>
<dbReference type="PRINTS" id="PR00032">
    <property type="entry name" value="HTHARAC"/>
</dbReference>
<dbReference type="GO" id="GO:0003700">
    <property type="term" value="F:DNA-binding transcription factor activity"/>
    <property type="evidence" value="ECO:0007669"/>
    <property type="project" value="InterPro"/>
</dbReference>
<dbReference type="Gene3D" id="2.60.120.280">
    <property type="entry name" value="Regulatory protein AraC"/>
    <property type="match status" value="1"/>
</dbReference>
<evidence type="ECO:0000256" key="3">
    <source>
        <dbReference type="ARBA" id="ARBA00023163"/>
    </source>
</evidence>
<dbReference type="InterPro" id="IPR018060">
    <property type="entry name" value="HTH_AraC"/>
</dbReference>
<gene>
    <name evidence="5" type="ORF">SAMN02746011_00114</name>
</gene>
<dbReference type="PROSITE" id="PS00041">
    <property type="entry name" value="HTH_ARAC_FAMILY_1"/>
    <property type="match status" value="1"/>
</dbReference>
<protein>
    <submittedName>
        <fullName evidence="5">AraC-type DNA-binding protein</fullName>
    </submittedName>
</protein>
<proteinExistence type="predicted"/>
<dbReference type="InterPro" id="IPR009057">
    <property type="entry name" value="Homeodomain-like_sf"/>
</dbReference>
<dbReference type="PANTHER" id="PTHR43280">
    <property type="entry name" value="ARAC-FAMILY TRANSCRIPTIONAL REGULATOR"/>
    <property type="match status" value="1"/>
</dbReference>
<dbReference type="Proteomes" id="UP000189941">
    <property type="component" value="Unassembled WGS sequence"/>
</dbReference>
<dbReference type="InterPro" id="IPR003313">
    <property type="entry name" value="AraC-bd"/>
</dbReference>
<dbReference type="EMBL" id="FUWO01000001">
    <property type="protein sequence ID" value="SJZ30948.1"/>
    <property type="molecule type" value="Genomic_DNA"/>
</dbReference>
<evidence type="ECO:0000313" key="6">
    <source>
        <dbReference type="Proteomes" id="UP000189941"/>
    </source>
</evidence>
<dbReference type="STRING" id="1121925.SAMN02746011_00114"/>
<dbReference type="GO" id="GO:0043565">
    <property type="term" value="F:sequence-specific DNA binding"/>
    <property type="evidence" value="ECO:0007669"/>
    <property type="project" value="InterPro"/>
</dbReference>